<dbReference type="Proteomes" id="UP000604046">
    <property type="component" value="Unassembled WGS sequence"/>
</dbReference>
<comment type="caution">
    <text evidence="2">The sequence shown here is derived from an EMBL/GenBank/DDBJ whole genome shotgun (WGS) entry which is preliminary data.</text>
</comment>
<feature type="compositionally biased region" description="Polar residues" evidence="1">
    <location>
        <begin position="204"/>
        <end position="223"/>
    </location>
</feature>
<reference evidence="2" key="1">
    <citation type="submission" date="2021-02" db="EMBL/GenBank/DDBJ databases">
        <authorList>
            <person name="Dougan E. K."/>
            <person name="Rhodes N."/>
            <person name="Thang M."/>
            <person name="Chan C."/>
        </authorList>
    </citation>
    <scope>NUCLEOTIDE SEQUENCE</scope>
</reference>
<dbReference type="OrthoDB" id="10663503at2759"/>
<proteinExistence type="predicted"/>
<evidence type="ECO:0000256" key="1">
    <source>
        <dbReference type="SAM" id="MobiDB-lite"/>
    </source>
</evidence>
<evidence type="ECO:0000313" key="3">
    <source>
        <dbReference type="Proteomes" id="UP000604046"/>
    </source>
</evidence>
<gene>
    <name evidence="2" type="ORF">SNAT2548_LOCUS30145</name>
</gene>
<accession>A0A812TKV0</accession>
<organism evidence="2 3">
    <name type="scientific">Symbiodinium natans</name>
    <dbReference type="NCBI Taxonomy" id="878477"/>
    <lineage>
        <taxon>Eukaryota</taxon>
        <taxon>Sar</taxon>
        <taxon>Alveolata</taxon>
        <taxon>Dinophyceae</taxon>
        <taxon>Suessiales</taxon>
        <taxon>Symbiodiniaceae</taxon>
        <taxon>Symbiodinium</taxon>
    </lineage>
</organism>
<protein>
    <submittedName>
        <fullName evidence="2">Uncharacterized protein</fullName>
    </submittedName>
</protein>
<sequence>MFGQLVWSPTPGCGPAWNPVSTCVPIACGPASGPMCPAPVSWPGGGPAPASWPGGGPAPVCWPMGGLTPVSWPVGGPMPAHGAGPEFQPFEAPASCVAMAQAMPVQPAPQSMQSPVQAQSVQSPVQAQSVQSPVQARVQPQGVPKATEASEAQVAELRETLANLIKTQAAEMSEMKATANGLRSLLLSYCIPEQELDEAANKVPDTQSVSTDCTVDVRSSNKGTPPPSVRNDSSQVMTMIDSCSLTSFQSDIPTPDGTLDVVDAELLCLEKMTGMVADRSVRTRLARLSTCTALMAIHRTQERIESQGGICRNLSALLQASCRHESQQVYIRRGTWNSSC</sequence>
<name>A0A812TKV0_9DINO</name>
<keyword evidence="3" id="KW-1185">Reference proteome</keyword>
<evidence type="ECO:0000313" key="2">
    <source>
        <dbReference type="EMBL" id="CAE7537778.1"/>
    </source>
</evidence>
<feature type="region of interest" description="Disordered" evidence="1">
    <location>
        <begin position="201"/>
        <end position="233"/>
    </location>
</feature>
<dbReference type="AlphaFoldDB" id="A0A812TKV0"/>
<dbReference type="EMBL" id="CAJNDS010002593">
    <property type="protein sequence ID" value="CAE7537778.1"/>
    <property type="molecule type" value="Genomic_DNA"/>
</dbReference>